<dbReference type="InterPro" id="IPR029063">
    <property type="entry name" value="SAM-dependent_MTases_sf"/>
</dbReference>
<accession>A0A828Z4I8</accession>
<dbReference type="InterPro" id="IPR041698">
    <property type="entry name" value="Methyltransf_25"/>
</dbReference>
<dbReference type="EMBL" id="AFLV02000009">
    <property type="protein sequence ID" value="EKR65952.1"/>
    <property type="molecule type" value="Genomic_DNA"/>
</dbReference>
<dbReference type="PANTHER" id="PTHR43591:SF24">
    <property type="entry name" value="2-METHOXY-6-POLYPRENYL-1,4-BENZOQUINOL METHYLASE, MITOCHONDRIAL"/>
    <property type="match status" value="1"/>
</dbReference>
<gene>
    <name evidence="2" type="ORF">LEP1GSC036_0824</name>
</gene>
<dbReference type="SUPFAM" id="SSF53335">
    <property type="entry name" value="S-adenosyl-L-methionine-dependent methyltransferases"/>
    <property type="match status" value="1"/>
</dbReference>
<name>A0A828Z4I8_9LEPT</name>
<dbReference type="GO" id="GO:0032259">
    <property type="term" value="P:methylation"/>
    <property type="evidence" value="ECO:0007669"/>
    <property type="project" value="UniProtKB-KW"/>
</dbReference>
<comment type="caution">
    <text evidence="2">The sequence shown here is derived from an EMBL/GenBank/DDBJ whole genome shotgun (WGS) entry which is preliminary data.</text>
</comment>
<proteinExistence type="predicted"/>
<keyword evidence="2" id="KW-0489">Methyltransferase</keyword>
<dbReference type="Proteomes" id="UP000001338">
    <property type="component" value="Unassembled WGS sequence"/>
</dbReference>
<dbReference type="Gene3D" id="3.40.50.150">
    <property type="entry name" value="Vaccinia Virus protein VP39"/>
    <property type="match status" value="1"/>
</dbReference>
<feature type="domain" description="Methyltransferase" evidence="1">
    <location>
        <begin position="40"/>
        <end position="136"/>
    </location>
</feature>
<evidence type="ECO:0000313" key="3">
    <source>
        <dbReference type="Proteomes" id="UP000001338"/>
    </source>
</evidence>
<dbReference type="RefSeq" id="WP_004498694.1">
    <property type="nucleotide sequence ID" value="NZ_AFLV02000009.1"/>
</dbReference>
<dbReference type="GeneID" id="61113204"/>
<dbReference type="PANTHER" id="PTHR43591">
    <property type="entry name" value="METHYLTRANSFERASE"/>
    <property type="match status" value="1"/>
</dbReference>
<dbReference type="GO" id="GO:0008168">
    <property type="term" value="F:methyltransferase activity"/>
    <property type="evidence" value="ECO:0007669"/>
    <property type="project" value="UniProtKB-KW"/>
</dbReference>
<evidence type="ECO:0000313" key="2">
    <source>
        <dbReference type="EMBL" id="EKR65952.1"/>
    </source>
</evidence>
<dbReference type="Pfam" id="PF13649">
    <property type="entry name" value="Methyltransf_25"/>
    <property type="match status" value="1"/>
</dbReference>
<organism evidence="2 3">
    <name type="scientific">Leptospira weilii str. 2006001853</name>
    <dbReference type="NCBI Taxonomy" id="1001589"/>
    <lineage>
        <taxon>Bacteria</taxon>
        <taxon>Pseudomonadati</taxon>
        <taxon>Spirochaetota</taxon>
        <taxon>Spirochaetia</taxon>
        <taxon>Leptospirales</taxon>
        <taxon>Leptospiraceae</taxon>
        <taxon>Leptospira</taxon>
    </lineage>
</organism>
<sequence>MAVKKCFEHFGGQWLKPNPDHTRDLLSLIANYIHEGDELLDICCGHGRLTIPLIQAGYTVLGIDISEIVIDYGRILCAKSGIKSDPFVVGSMKNLPFSKESFHFSFCVWSSFNFMVTFEDQISSLNEMHRILKPNGKALIECALHEEAGSVQEISTDAVSYEYFPFTPEEFEKLGSKSLFSRTNISIEILAGRKRTVAIFEK</sequence>
<reference evidence="2 3" key="1">
    <citation type="submission" date="2012-10" db="EMBL/GenBank/DDBJ databases">
        <authorList>
            <person name="Harkins D.M."/>
            <person name="Durkin A.S."/>
            <person name="Brinkac L.M."/>
            <person name="Haft D.H."/>
            <person name="Selengut J.D."/>
            <person name="Sanka R."/>
            <person name="DePew J."/>
            <person name="Purushe J."/>
            <person name="Whelen A.C."/>
            <person name="Vinetz J.M."/>
            <person name="Sutton G.G."/>
            <person name="Nierman W.C."/>
            <person name="Fouts D.E."/>
        </authorList>
    </citation>
    <scope>NUCLEOTIDE SEQUENCE [LARGE SCALE GENOMIC DNA]</scope>
    <source>
        <strain evidence="2 3">2006001853</strain>
    </source>
</reference>
<evidence type="ECO:0000259" key="1">
    <source>
        <dbReference type="Pfam" id="PF13649"/>
    </source>
</evidence>
<dbReference type="CDD" id="cd02440">
    <property type="entry name" value="AdoMet_MTases"/>
    <property type="match status" value="1"/>
</dbReference>
<keyword evidence="2" id="KW-0808">Transferase</keyword>
<dbReference type="AlphaFoldDB" id="A0A828Z4I8"/>
<protein>
    <submittedName>
        <fullName evidence="2">Methyltransferase domain protein</fullName>
    </submittedName>
</protein>